<dbReference type="EMBL" id="CM000140">
    <property type="protein sequence ID" value="EEE60032.1"/>
    <property type="molecule type" value="Genomic_DNA"/>
</dbReference>
<feature type="compositionally biased region" description="Basic and acidic residues" evidence="1">
    <location>
        <begin position="382"/>
        <end position="392"/>
    </location>
</feature>
<dbReference type="AlphaFoldDB" id="B9F5Z9"/>
<feature type="region of interest" description="Disordered" evidence="1">
    <location>
        <begin position="149"/>
        <end position="208"/>
    </location>
</feature>
<dbReference type="Proteomes" id="UP000007752">
    <property type="component" value="Chromosome 3"/>
</dbReference>
<feature type="compositionally biased region" description="Polar residues" evidence="1">
    <location>
        <begin position="471"/>
        <end position="481"/>
    </location>
</feature>
<evidence type="ECO:0000259" key="2">
    <source>
        <dbReference type="Pfam" id="PF03108"/>
    </source>
</evidence>
<feature type="region of interest" description="Disordered" evidence="1">
    <location>
        <begin position="382"/>
        <end position="424"/>
    </location>
</feature>
<gene>
    <name evidence="3" type="ORF">OsJ_12799</name>
</gene>
<feature type="region of interest" description="Disordered" evidence="1">
    <location>
        <begin position="461"/>
        <end position="514"/>
    </location>
</feature>
<proteinExistence type="predicted"/>
<sequence>MEGKPIPTELRNKDLQDQERAGLITVKENVSGLKPVLHGFHMMESTMDDWSIRKGLQQSGGVHKLARMNNLEILPVRFHYNGEFANSRRIVQYVGGDEGMLYIENDKISMPEIRGHLADHVEVKDAMQLHCCIAEGGVAEIFVEETMSDYNSKESDWETDSVKSDEMENVEGTQYDANKEGSVGEDSDTIDSDYQPESGNSSPDDEEVVNLRKFAEMYNKKLKAMRLILQDPDANSVPIELIGHGDDSLNEIIDEPTYDSSEGYSYDDDSGEHNDHTVRRKSRWTRYDSNSAIPHFSVGMTFRGKEEMKKALLKYGIVTKRHIVFIKDERDKIRAPRCPWLIYGSKRSKCDWFQVGTLCDEHTCPPKEESTTYDHCMEPVEGEKWPTSDHPKPSQPGYVKMPGRPKGKARKREPGEKPKATKMSRVGTVMRCGLCHKTKHNSMGCPLNKESGKKKNALVTGANRKRKQPDGATSSTASHSLQGAGEGTIHRLGKTPVRSSKKVSLKGKPTGVAI</sequence>
<reference evidence="3" key="1">
    <citation type="journal article" date="2005" name="PLoS Biol.">
        <title>The genomes of Oryza sativa: a history of duplications.</title>
        <authorList>
            <person name="Yu J."/>
            <person name="Wang J."/>
            <person name="Lin W."/>
            <person name="Li S."/>
            <person name="Li H."/>
            <person name="Zhou J."/>
            <person name="Ni P."/>
            <person name="Dong W."/>
            <person name="Hu S."/>
            <person name="Zeng C."/>
            <person name="Zhang J."/>
            <person name="Zhang Y."/>
            <person name="Li R."/>
            <person name="Xu Z."/>
            <person name="Li S."/>
            <person name="Li X."/>
            <person name="Zheng H."/>
            <person name="Cong L."/>
            <person name="Lin L."/>
            <person name="Yin J."/>
            <person name="Geng J."/>
            <person name="Li G."/>
            <person name="Shi J."/>
            <person name="Liu J."/>
            <person name="Lv H."/>
            <person name="Li J."/>
            <person name="Wang J."/>
            <person name="Deng Y."/>
            <person name="Ran L."/>
            <person name="Shi X."/>
            <person name="Wang X."/>
            <person name="Wu Q."/>
            <person name="Li C."/>
            <person name="Ren X."/>
            <person name="Wang J."/>
            <person name="Wang X."/>
            <person name="Li D."/>
            <person name="Liu D."/>
            <person name="Zhang X."/>
            <person name="Ji Z."/>
            <person name="Zhao W."/>
            <person name="Sun Y."/>
            <person name="Zhang Z."/>
            <person name="Bao J."/>
            <person name="Han Y."/>
            <person name="Dong L."/>
            <person name="Ji J."/>
            <person name="Chen P."/>
            <person name="Wu S."/>
            <person name="Liu J."/>
            <person name="Xiao Y."/>
            <person name="Bu D."/>
            <person name="Tan J."/>
            <person name="Yang L."/>
            <person name="Ye C."/>
            <person name="Zhang J."/>
            <person name="Xu J."/>
            <person name="Zhou Y."/>
            <person name="Yu Y."/>
            <person name="Zhang B."/>
            <person name="Zhuang S."/>
            <person name="Wei H."/>
            <person name="Liu B."/>
            <person name="Lei M."/>
            <person name="Yu H."/>
            <person name="Li Y."/>
            <person name="Xu H."/>
            <person name="Wei S."/>
            <person name="He X."/>
            <person name="Fang L."/>
            <person name="Zhang Z."/>
            <person name="Zhang Y."/>
            <person name="Huang X."/>
            <person name="Su Z."/>
            <person name="Tong W."/>
            <person name="Li J."/>
            <person name="Tong Z."/>
            <person name="Li S."/>
            <person name="Ye J."/>
            <person name="Wang L."/>
            <person name="Fang L."/>
            <person name="Lei T."/>
            <person name="Chen C."/>
            <person name="Chen H."/>
            <person name="Xu Z."/>
            <person name="Li H."/>
            <person name="Huang H."/>
            <person name="Zhang F."/>
            <person name="Xu H."/>
            <person name="Li N."/>
            <person name="Zhao C."/>
            <person name="Li S."/>
            <person name="Dong L."/>
            <person name="Huang Y."/>
            <person name="Li L."/>
            <person name="Xi Y."/>
            <person name="Qi Q."/>
            <person name="Li W."/>
            <person name="Zhang B."/>
            <person name="Hu W."/>
            <person name="Zhang Y."/>
            <person name="Tian X."/>
            <person name="Jiao Y."/>
            <person name="Liang X."/>
            <person name="Jin J."/>
            <person name="Gao L."/>
            <person name="Zheng W."/>
            <person name="Hao B."/>
            <person name="Liu S."/>
            <person name="Wang W."/>
            <person name="Yuan L."/>
            <person name="Cao M."/>
            <person name="McDermott J."/>
            <person name="Samudrala R."/>
            <person name="Wang J."/>
            <person name="Wong G.K."/>
            <person name="Yang H."/>
        </authorList>
    </citation>
    <scope>NUCLEOTIDE SEQUENCE [LARGE SCALE GENOMIC DNA]</scope>
</reference>
<feature type="region of interest" description="Disordered" evidence="1">
    <location>
        <begin position="250"/>
        <end position="277"/>
    </location>
</feature>
<dbReference type="InterPro" id="IPR004332">
    <property type="entry name" value="Transposase_MuDR"/>
</dbReference>
<name>B9F5Z9_ORYSJ</name>
<evidence type="ECO:0000256" key="1">
    <source>
        <dbReference type="SAM" id="MobiDB-lite"/>
    </source>
</evidence>
<feature type="compositionally biased region" description="Basic and acidic residues" evidence="1">
    <location>
        <begin position="151"/>
        <end position="166"/>
    </location>
</feature>
<protein>
    <recommendedName>
        <fullName evidence="2">Transposase MuDR plant domain-containing protein</fullName>
    </recommendedName>
</protein>
<reference evidence="3" key="2">
    <citation type="submission" date="2008-12" db="EMBL/GenBank/DDBJ databases">
        <title>Improved gene annotation of the rice (Oryza sativa) genomes.</title>
        <authorList>
            <person name="Wang J."/>
            <person name="Li R."/>
            <person name="Fan W."/>
            <person name="Huang Q."/>
            <person name="Zhang J."/>
            <person name="Zhou Y."/>
            <person name="Hu Y."/>
            <person name="Zi S."/>
            <person name="Li J."/>
            <person name="Ni P."/>
            <person name="Zheng H."/>
            <person name="Zhang Y."/>
            <person name="Zhao M."/>
            <person name="Hao Q."/>
            <person name="McDermott J."/>
            <person name="Samudrala R."/>
            <person name="Kristiansen K."/>
            <person name="Wong G.K.-S."/>
        </authorList>
    </citation>
    <scope>NUCLEOTIDE SEQUENCE</scope>
</reference>
<feature type="domain" description="Transposase MuDR plant" evidence="2">
    <location>
        <begin position="297"/>
        <end position="355"/>
    </location>
</feature>
<accession>B9F5Z9</accession>
<evidence type="ECO:0000313" key="3">
    <source>
        <dbReference type="EMBL" id="EEE60032.1"/>
    </source>
</evidence>
<organism evidence="3">
    <name type="scientific">Oryza sativa subsp. japonica</name>
    <name type="common">Rice</name>
    <dbReference type="NCBI Taxonomy" id="39947"/>
    <lineage>
        <taxon>Eukaryota</taxon>
        <taxon>Viridiplantae</taxon>
        <taxon>Streptophyta</taxon>
        <taxon>Embryophyta</taxon>
        <taxon>Tracheophyta</taxon>
        <taxon>Spermatophyta</taxon>
        <taxon>Magnoliopsida</taxon>
        <taxon>Liliopsida</taxon>
        <taxon>Poales</taxon>
        <taxon>Poaceae</taxon>
        <taxon>BOP clade</taxon>
        <taxon>Oryzoideae</taxon>
        <taxon>Oryzeae</taxon>
        <taxon>Oryzinae</taxon>
        <taxon>Oryza</taxon>
        <taxon>Oryza sativa</taxon>
    </lineage>
</organism>
<dbReference type="Pfam" id="PF03108">
    <property type="entry name" value="DBD_Tnp_Mut"/>
    <property type="match status" value="1"/>
</dbReference>